<name>A0A9K3GKY8_9EUKA</name>
<feature type="region of interest" description="Disordered" evidence="1">
    <location>
        <begin position="516"/>
        <end position="576"/>
    </location>
</feature>
<proteinExistence type="predicted"/>
<accession>A0A9K3GKY8</accession>
<comment type="caution">
    <text evidence="2">The sequence shown here is derived from an EMBL/GenBank/DDBJ whole genome shotgun (WGS) entry which is preliminary data.</text>
</comment>
<sequence length="576" mass="63547">MWCLSANSLPVFHHPPLSHFTEHTVGYEHTRRSHGSTRTFYSNVFYHLQSAGFNPTLYGSYGTVYATETSDMDIAIGRGSLYKAMISLESAGVVGACVIIGSPGERNRRHMKVYAPCVGQTGDHIDIVLYRDNDGPQKKQILLNLATVLPVMPHLKSVLKTMASATGCLAPGTRAQKDHERNGTQLIDNAIWAIGTVHTWLNPLNLGGHLPRKTREYLLTRVQMTYDTSSPEALLGGVLMDWCAYNRVSASRSIVCQSVVNGSFLLSTEGCYLPDDMQALVEPMCLGLESCEPVPALEKVLAKDNAHDLPEQTATDTQEPCTALGMPEYSAPVPMPTEWEVQQAKADVRRQVGAVQRSIHSVSSTDPSSTLCGERDIREWLLVQTHKDKISKLHAQGALTQSLSTSSGENDSLTESHRPSPVSNRPRSPVASSSHTRERGHRVDRTRSEQRRQVRIGRARERDVTLYREAAAKAQRRVDAIQRYIDTAEYSLDASVGLMAEKRRLQGLQQRAEGKYTHLSSQLRSSQQRAARAPPSRSLAPTPFGRVHQSRSMGSKGTAASGHGQQRQVVSENHTN</sequence>
<keyword evidence="3" id="KW-1185">Reference proteome</keyword>
<feature type="compositionally biased region" description="Polar residues" evidence="1">
    <location>
        <begin position="563"/>
        <end position="576"/>
    </location>
</feature>
<evidence type="ECO:0000256" key="1">
    <source>
        <dbReference type="SAM" id="MobiDB-lite"/>
    </source>
</evidence>
<feature type="compositionally biased region" description="Polar residues" evidence="1">
    <location>
        <begin position="399"/>
        <end position="413"/>
    </location>
</feature>
<dbReference type="Proteomes" id="UP000265618">
    <property type="component" value="Unassembled WGS sequence"/>
</dbReference>
<reference evidence="2 3" key="1">
    <citation type="journal article" date="2018" name="PLoS ONE">
        <title>The draft genome of Kipferlia bialata reveals reductive genome evolution in fornicate parasites.</title>
        <authorList>
            <person name="Tanifuji G."/>
            <person name="Takabayashi S."/>
            <person name="Kume K."/>
            <person name="Takagi M."/>
            <person name="Nakayama T."/>
            <person name="Kamikawa R."/>
            <person name="Inagaki Y."/>
            <person name="Hashimoto T."/>
        </authorList>
    </citation>
    <scope>NUCLEOTIDE SEQUENCE [LARGE SCALE GENOMIC DNA]</scope>
    <source>
        <strain evidence="2">NY0173</strain>
    </source>
</reference>
<evidence type="ECO:0000313" key="2">
    <source>
        <dbReference type="EMBL" id="GIQ86010.1"/>
    </source>
</evidence>
<feature type="compositionally biased region" description="Low complexity" evidence="1">
    <location>
        <begin position="519"/>
        <end position="541"/>
    </location>
</feature>
<dbReference type="AlphaFoldDB" id="A0A9K3GKY8"/>
<feature type="region of interest" description="Disordered" evidence="1">
    <location>
        <begin position="399"/>
        <end position="456"/>
    </location>
</feature>
<protein>
    <submittedName>
        <fullName evidence="2">Uncharacterized protein</fullName>
    </submittedName>
</protein>
<evidence type="ECO:0000313" key="3">
    <source>
        <dbReference type="Proteomes" id="UP000265618"/>
    </source>
</evidence>
<organism evidence="2 3">
    <name type="scientific">Kipferlia bialata</name>
    <dbReference type="NCBI Taxonomy" id="797122"/>
    <lineage>
        <taxon>Eukaryota</taxon>
        <taxon>Metamonada</taxon>
        <taxon>Carpediemonas-like organisms</taxon>
        <taxon>Kipferlia</taxon>
    </lineage>
</organism>
<feature type="compositionally biased region" description="Low complexity" evidence="1">
    <location>
        <begin position="419"/>
        <end position="434"/>
    </location>
</feature>
<feature type="compositionally biased region" description="Basic and acidic residues" evidence="1">
    <location>
        <begin position="435"/>
        <end position="456"/>
    </location>
</feature>
<gene>
    <name evidence="2" type="ORF">KIPB_007778</name>
</gene>
<dbReference type="EMBL" id="BDIP01002261">
    <property type="protein sequence ID" value="GIQ86010.1"/>
    <property type="molecule type" value="Genomic_DNA"/>
</dbReference>